<evidence type="ECO:0000313" key="2">
    <source>
        <dbReference type="EMBL" id="OIR19274.1"/>
    </source>
</evidence>
<proteinExistence type="predicted"/>
<feature type="compositionally biased region" description="Basic residues" evidence="1">
    <location>
        <begin position="39"/>
        <end position="49"/>
    </location>
</feature>
<feature type="region of interest" description="Disordered" evidence="1">
    <location>
        <begin position="27"/>
        <end position="49"/>
    </location>
</feature>
<dbReference type="EMBL" id="MLJW01000001">
    <property type="protein sequence ID" value="OIR19274.1"/>
    <property type="molecule type" value="Genomic_DNA"/>
</dbReference>
<gene>
    <name evidence="2" type="ORF">GALL_01540</name>
</gene>
<sequence length="49" mass="5591">MNIVYLYIEKRLSNLRGPAVSVEANLREQVKPQRGGRSQNRRVARGLPV</sequence>
<name>A0A1J5TEA1_9ZZZZ</name>
<protein>
    <submittedName>
        <fullName evidence="2">Uncharacterized protein</fullName>
    </submittedName>
</protein>
<evidence type="ECO:0000256" key="1">
    <source>
        <dbReference type="SAM" id="MobiDB-lite"/>
    </source>
</evidence>
<accession>A0A1J5TEA1</accession>
<comment type="caution">
    <text evidence="2">The sequence shown here is derived from an EMBL/GenBank/DDBJ whole genome shotgun (WGS) entry which is preliminary data.</text>
</comment>
<dbReference type="AlphaFoldDB" id="A0A1J5TEA1"/>
<organism evidence="2">
    <name type="scientific">mine drainage metagenome</name>
    <dbReference type="NCBI Taxonomy" id="410659"/>
    <lineage>
        <taxon>unclassified sequences</taxon>
        <taxon>metagenomes</taxon>
        <taxon>ecological metagenomes</taxon>
    </lineage>
</organism>
<reference evidence="2" key="1">
    <citation type="submission" date="2016-10" db="EMBL/GenBank/DDBJ databases">
        <title>Sequence of Gallionella enrichment culture.</title>
        <authorList>
            <person name="Poehlein A."/>
            <person name="Muehling M."/>
            <person name="Daniel R."/>
        </authorList>
    </citation>
    <scope>NUCLEOTIDE SEQUENCE</scope>
</reference>